<dbReference type="Gene3D" id="3.30.1540.10">
    <property type="entry name" value="formyl-coa transferase, domain 3"/>
    <property type="match status" value="1"/>
</dbReference>
<dbReference type="InterPro" id="IPR050483">
    <property type="entry name" value="CoA-transferase_III_domain"/>
</dbReference>
<gene>
    <name evidence="3" type="ORF">TTHERM_00823710</name>
</gene>
<proteinExistence type="inferred from homology"/>
<comment type="similarity">
    <text evidence="1">Belongs to the CoA-transferase III family.</text>
</comment>
<dbReference type="STRING" id="312017.I7LSX7"/>
<dbReference type="EMBL" id="GG662466">
    <property type="protein sequence ID" value="EAR83810.2"/>
    <property type="molecule type" value="Genomic_DNA"/>
</dbReference>
<dbReference type="KEGG" id="tet:TTHERM_00823710"/>
<dbReference type="Pfam" id="PF02515">
    <property type="entry name" value="CoA_transf_3"/>
    <property type="match status" value="1"/>
</dbReference>
<evidence type="ECO:0000256" key="2">
    <source>
        <dbReference type="ARBA" id="ARBA00022679"/>
    </source>
</evidence>
<organism evidence="3 4">
    <name type="scientific">Tetrahymena thermophila (strain SB210)</name>
    <dbReference type="NCBI Taxonomy" id="312017"/>
    <lineage>
        <taxon>Eukaryota</taxon>
        <taxon>Sar</taxon>
        <taxon>Alveolata</taxon>
        <taxon>Ciliophora</taxon>
        <taxon>Intramacronucleata</taxon>
        <taxon>Oligohymenophorea</taxon>
        <taxon>Hymenostomatida</taxon>
        <taxon>Tetrahymenina</taxon>
        <taxon>Tetrahymenidae</taxon>
        <taxon>Tetrahymena</taxon>
    </lineage>
</organism>
<dbReference type="RefSeq" id="XP_001031473.2">
    <property type="nucleotide sequence ID" value="XM_001031473.2"/>
</dbReference>
<dbReference type="OrthoDB" id="421515at2759"/>
<dbReference type="PANTHER" id="PTHR48207:SF3">
    <property type="entry name" value="SUCCINATE--HYDROXYMETHYLGLUTARATE COA-TRANSFERASE"/>
    <property type="match status" value="1"/>
</dbReference>
<dbReference type="InterPro" id="IPR003673">
    <property type="entry name" value="CoA-Trfase_fam_III"/>
</dbReference>
<dbReference type="Gene3D" id="3.40.50.10540">
    <property type="entry name" value="Crotonobetainyl-coa:carnitine coa-transferase, domain 1"/>
    <property type="match status" value="1"/>
</dbReference>
<reference evidence="4" key="1">
    <citation type="journal article" date="2006" name="PLoS Biol.">
        <title>Macronuclear genome sequence of the ciliate Tetrahymena thermophila, a model eukaryote.</title>
        <authorList>
            <person name="Eisen J.A."/>
            <person name="Coyne R.S."/>
            <person name="Wu M."/>
            <person name="Wu D."/>
            <person name="Thiagarajan M."/>
            <person name="Wortman J.R."/>
            <person name="Badger J.H."/>
            <person name="Ren Q."/>
            <person name="Amedeo P."/>
            <person name="Jones K.M."/>
            <person name="Tallon L.J."/>
            <person name="Delcher A.L."/>
            <person name="Salzberg S.L."/>
            <person name="Silva J.C."/>
            <person name="Haas B.J."/>
            <person name="Majoros W.H."/>
            <person name="Farzad M."/>
            <person name="Carlton J.M."/>
            <person name="Smith R.K. Jr."/>
            <person name="Garg J."/>
            <person name="Pearlman R.E."/>
            <person name="Karrer K.M."/>
            <person name="Sun L."/>
            <person name="Manning G."/>
            <person name="Elde N.C."/>
            <person name="Turkewitz A.P."/>
            <person name="Asai D.J."/>
            <person name="Wilkes D.E."/>
            <person name="Wang Y."/>
            <person name="Cai H."/>
            <person name="Collins K."/>
            <person name="Stewart B.A."/>
            <person name="Lee S.R."/>
            <person name="Wilamowska K."/>
            <person name="Weinberg Z."/>
            <person name="Ruzzo W.L."/>
            <person name="Wloga D."/>
            <person name="Gaertig J."/>
            <person name="Frankel J."/>
            <person name="Tsao C.-C."/>
            <person name="Gorovsky M.A."/>
            <person name="Keeling P.J."/>
            <person name="Waller R.F."/>
            <person name="Patron N.J."/>
            <person name="Cherry J.M."/>
            <person name="Stover N.A."/>
            <person name="Krieger C.J."/>
            <person name="del Toro C."/>
            <person name="Ryder H.F."/>
            <person name="Williamson S.C."/>
            <person name="Barbeau R.A."/>
            <person name="Hamilton E.P."/>
            <person name="Orias E."/>
        </authorList>
    </citation>
    <scope>NUCLEOTIDE SEQUENCE [LARGE SCALE GENOMIC DNA]</scope>
    <source>
        <strain evidence="4">SB210</strain>
    </source>
</reference>
<dbReference type="GeneID" id="7835682"/>
<dbReference type="Proteomes" id="UP000009168">
    <property type="component" value="Unassembled WGS sequence"/>
</dbReference>
<dbReference type="eggNOG" id="KOG3957">
    <property type="taxonomic scope" value="Eukaryota"/>
</dbReference>
<evidence type="ECO:0000313" key="4">
    <source>
        <dbReference type="Proteomes" id="UP000009168"/>
    </source>
</evidence>
<evidence type="ECO:0000256" key="1">
    <source>
        <dbReference type="ARBA" id="ARBA00008383"/>
    </source>
</evidence>
<evidence type="ECO:0000313" key="3">
    <source>
        <dbReference type="EMBL" id="EAR83810.2"/>
    </source>
</evidence>
<accession>I7LSX7</accession>
<keyword evidence="4" id="KW-1185">Reference proteome</keyword>
<dbReference type="AlphaFoldDB" id="I7LSX7"/>
<dbReference type="PANTHER" id="PTHR48207">
    <property type="entry name" value="SUCCINATE--HYDROXYMETHYLGLUTARATE COA-TRANSFERASE"/>
    <property type="match status" value="1"/>
</dbReference>
<dbReference type="InParanoid" id="I7LSX7"/>
<dbReference type="GO" id="GO:0008410">
    <property type="term" value="F:CoA-transferase activity"/>
    <property type="evidence" value="ECO:0007669"/>
    <property type="project" value="TreeGrafter"/>
</dbReference>
<keyword evidence="2" id="KW-0808">Transferase</keyword>
<protein>
    <submittedName>
        <fullName evidence="3">CAIB/BAIF CoA-transferase family protein</fullName>
    </submittedName>
</protein>
<dbReference type="InterPro" id="IPR023606">
    <property type="entry name" value="CoA-Trfase_III_dom_1_sf"/>
</dbReference>
<dbReference type="SUPFAM" id="SSF89796">
    <property type="entry name" value="CoA-transferase family III (CaiB/BaiF)"/>
    <property type="match status" value="1"/>
</dbReference>
<dbReference type="InterPro" id="IPR044855">
    <property type="entry name" value="CoA-Trfase_III_dom3_sf"/>
</dbReference>
<name>I7LSX7_TETTS</name>
<sequence>MLQTQLIKKFFSTNQQPLLKGIRVIDLSRILAGPFGTMYLSDLGAEVIKIESFEGDETRKWGPPFANKEDSSYFLCVNRNKKSICLNLKSQEGQKIVHELVQKSDIVAENYSQGVTQKLNLDYETLNKINQRIIYASISGYGDTGPMSQSPAFDLVMQARSGFMHISGQPDGPPTKMGFAVSDVLTGLNLANGILAALYYRQVTGRGMHVKTSLQESSIGSLVNISSQYLNGGQAGRRMGNNHPSIVPYGVYKVKNDEYIVLGSATNDQFKRFCKVIGIEEILSDEKFKNNSDRVKNRVELDEIINKALQNFEAKQLTQLLEENKIPGGNIYNIQQMFEDEQVKHLQMAEEVESTKYPNLKLVRNPINYSEGIKAKMVEPPSLNEHCDYVLSDILQYSQNKINQLRDQKVIL</sequence>